<feature type="transmembrane region" description="Helical" evidence="12">
    <location>
        <begin position="76"/>
        <end position="96"/>
    </location>
</feature>
<name>A0A023EMS5_AEDAL</name>
<keyword evidence="4 12" id="KW-0813">Transport</keyword>
<organism evidence="13">
    <name type="scientific">Aedes albopictus</name>
    <name type="common">Asian tiger mosquito</name>
    <name type="synonym">Stegomyia albopicta</name>
    <dbReference type="NCBI Taxonomy" id="7160"/>
    <lineage>
        <taxon>Eukaryota</taxon>
        <taxon>Metazoa</taxon>
        <taxon>Ecdysozoa</taxon>
        <taxon>Arthropoda</taxon>
        <taxon>Hexapoda</taxon>
        <taxon>Insecta</taxon>
        <taxon>Pterygota</taxon>
        <taxon>Neoptera</taxon>
        <taxon>Endopterygota</taxon>
        <taxon>Diptera</taxon>
        <taxon>Nematocera</taxon>
        <taxon>Culicoidea</taxon>
        <taxon>Culicidae</taxon>
        <taxon>Culicinae</taxon>
        <taxon>Aedini</taxon>
        <taxon>Aedes</taxon>
        <taxon>Stegomyia</taxon>
    </lineage>
</organism>
<accession>A0A023EMS5</accession>
<evidence type="ECO:0000313" key="13">
    <source>
        <dbReference type="EMBL" id="JAC09644.1"/>
    </source>
</evidence>
<dbReference type="PANTHER" id="PTHR10791">
    <property type="entry name" value="RAG1-ACTIVATING PROTEIN 1"/>
    <property type="match status" value="1"/>
</dbReference>
<dbReference type="FunFam" id="1.20.1280.290:FF:000004">
    <property type="entry name" value="Sugar transporter SWEET"/>
    <property type="match status" value="1"/>
</dbReference>
<reference evidence="15" key="2">
    <citation type="journal article" date="2015" name="Proc. Natl. Acad. Sci. U.S.A.">
        <title>Genome sequence of the Asian Tiger mosquito, Aedes albopictus, reveals insights into its biology, genetics, and evolution.</title>
        <authorList>
            <person name="Chen X.G."/>
            <person name="Jiang X."/>
            <person name="Gu J."/>
            <person name="Xu M."/>
            <person name="Wu Y."/>
            <person name="Deng Y."/>
            <person name="Zhang C."/>
            <person name="Bonizzoni M."/>
            <person name="Dermauw W."/>
            <person name="Vontas J."/>
            <person name="Armbruster P."/>
            <person name="Huang X."/>
            <person name="Yang Y."/>
            <person name="Zhang H."/>
            <person name="He W."/>
            <person name="Peng H."/>
            <person name="Liu Y."/>
            <person name="Wu K."/>
            <person name="Chen J."/>
            <person name="Lirakis M."/>
            <person name="Topalis P."/>
            <person name="Van Leeuwen T."/>
            <person name="Hall A.B."/>
            <person name="Jiang X."/>
            <person name="Thorpe C."/>
            <person name="Mueller R.L."/>
            <person name="Sun C."/>
            <person name="Waterhouse R.M."/>
            <person name="Yan G."/>
            <person name="Tu Z.J."/>
            <person name="Fang X."/>
            <person name="James A.A."/>
        </authorList>
    </citation>
    <scope>NUCLEOTIDE SEQUENCE [LARGE SCALE GENOMIC DNA]</scope>
    <source>
        <strain evidence="15">Foshan</strain>
    </source>
</reference>
<dbReference type="RefSeq" id="XP_062705078.1">
    <property type="nucleotide sequence ID" value="XM_062849094.1"/>
</dbReference>
<evidence type="ECO:0000256" key="3">
    <source>
        <dbReference type="ARBA" id="ARBA00007809"/>
    </source>
</evidence>
<comment type="similarity">
    <text evidence="3 12">Belongs to the SWEET sugar transporter family.</text>
</comment>
<keyword evidence="15" id="KW-1185">Reference proteome</keyword>
<reference evidence="13" key="1">
    <citation type="journal article" date="2014" name="PLoS Negl. Trop. Dis.">
        <title>Identification and characterization of seminal fluid proteins in the Asian tiger mosquito, Aedes albopictus.</title>
        <authorList>
            <person name="Boes K.E."/>
            <person name="Ribeiro J.M."/>
            <person name="Wong A."/>
            <person name="Harrington L.C."/>
            <person name="Wolfner M.F."/>
            <person name="Sirot L.K."/>
        </authorList>
    </citation>
    <scope>NUCLEOTIDE SEQUENCE</scope>
    <source>
        <tissue evidence="13">Reproductive organs</tissue>
    </source>
</reference>
<evidence type="ECO:0000256" key="11">
    <source>
        <dbReference type="ARBA" id="ARBA00023136"/>
    </source>
</evidence>
<dbReference type="VEuPathDB" id="VectorBase:AALC636_002629"/>
<reference evidence="14" key="3">
    <citation type="submission" date="2025-05" db="UniProtKB">
        <authorList>
            <consortium name="EnsemblMetazoa"/>
        </authorList>
    </citation>
    <scope>IDENTIFICATION</scope>
    <source>
        <strain evidence="14">Foshan</strain>
    </source>
</reference>
<feature type="transmembrane region" description="Helical" evidence="12">
    <location>
        <begin position="103"/>
        <end position="121"/>
    </location>
</feature>
<keyword evidence="7 12" id="KW-0812">Transmembrane</keyword>
<keyword evidence="10" id="KW-0333">Golgi apparatus</keyword>
<comment type="function">
    <text evidence="12">Mediates sugar transport across membranes.</text>
</comment>
<dbReference type="GeneID" id="134283998"/>
<dbReference type="EnsemblMetazoa" id="AALFPA23_015488.R22517">
    <property type="protein sequence ID" value="AALFPA23_015488.P22517"/>
    <property type="gene ID" value="AALFPA23_015488"/>
</dbReference>
<feature type="transmembrane region" description="Helical" evidence="12">
    <location>
        <begin position="191"/>
        <end position="212"/>
    </location>
</feature>
<dbReference type="GO" id="GO:0005886">
    <property type="term" value="C:plasma membrane"/>
    <property type="evidence" value="ECO:0007669"/>
    <property type="project" value="UniProtKB-SubCell"/>
</dbReference>
<evidence type="ECO:0000256" key="1">
    <source>
        <dbReference type="ARBA" id="ARBA00004651"/>
    </source>
</evidence>
<evidence type="ECO:0000256" key="12">
    <source>
        <dbReference type="RuleBase" id="RU910715"/>
    </source>
</evidence>
<keyword evidence="5" id="KW-1003">Cell membrane</keyword>
<evidence type="ECO:0000256" key="10">
    <source>
        <dbReference type="ARBA" id="ARBA00023034"/>
    </source>
</evidence>
<keyword evidence="8" id="KW-0677">Repeat</keyword>
<comment type="subcellular location">
    <subcellularLocation>
        <location evidence="1 12">Cell membrane</location>
        <topology evidence="1 12">Multi-pass membrane protein</topology>
    </subcellularLocation>
    <subcellularLocation>
        <location evidence="2">Golgi apparatus membrane</location>
        <topology evidence="2">Multi-pass membrane protein</topology>
    </subcellularLocation>
</comment>
<evidence type="ECO:0000313" key="15">
    <source>
        <dbReference type="Proteomes" id="UP000069940"/>
    </source>
</evidence>
<dbReference type="GO" id="GO:0051119">
    <property type="term" value="F:sugar transmembrane transporter activity"/>
    <property type="evidence" value="ECO:0007669"/>
    <property type="project" value="InterPro"/>
</dbReference>
<evidence type="ECO:0000256" key="5">
    <source>
        <dbReference type="ARBA" id="ARBA00022475"/>
    </source>
</evidence>
<evidence type="ECO:0000256" key="2">
    <source>
        <dbReference type="ARBA" id="ARBA00004653"/>
    </source>
</evidence>
<evidence type="ECO:0000256" key="7">
    <source>
        <dbReference type="ARBA" id="ARBA00022692"/>
    </source>
</evidence>
<dbReference type="Proteomes" id="UP000069940">
    <property type="component" value="Unassembled WGS sequence"/>
</dbReference>
<dbReference type="AlphaFoldDB" id="A0A023EMS5"/>
<keyword evidence="6 12" id="KW-0762">Sugar transport</keyword>
<sequence>MESLAVALQPYKDTVGLSAAVITVLQFFSGVFVVNDIRRKGSSEGFSAGPFLGGAVFSLLNVQFGQMLQDDAMIKVNLIGLGLNVVYVCAFYWYTLGPAKNKVWGQIGLAGAIAAGLLAYVQYEDPKVVEFRFGMILTVILLILVGMPLLGLGEILKNKSTEGLPFPIILSGSFVSLAWLLYGVILRSNFLVAQNVIALALGLVQLSLFVIFPSKPSSSTKKATKSDKKTN</sequence>
<evidence type="ECO:0000256" key="4">
    <source>
        <dbReference type="ARBA" id="ARBA00022448"/>
    </source>
</evidence>
<evidence type="ECO:0000313" key="14">
    <source>
        <dbReference type="EnsemblMetazoa" id="AALFPA23_015488.P22517"/>
    </source>
</evidence>
<protein>
    <recommendedName>
        <fullName evidence="12">Sugar transporter SWEET</fullName>
    </recommendedName>
</protein>
<dbReference type="PANTHER" id="PTHR10791:SF5">
    <property type="entry name" value="SUGAR TRANSPORTER SWEET"/>
    <property type="match status" value="1"/>
</dbReference>
<dbReference type="InterPro" id="IPR047664">
    <property type="entry name" value="SWEET"/>
</dbReference>
<dbReference type="VEuPathDB" id="VectorBase:AALFPA_076643"/>
<dbReference type="GO" id="GO:0000139">
    <property type="term" value="C:Golgi membrane"/>
    <property type="evidence" value="ECO:0007669"/>
    <property type="project" value="UniProtKB-SubCell"/>
</dbReference>
<evidence type="ECO:0000256" key="9">
    <source>
        <dbReference type="ARBA" id="ARBA00022989"/>
    </source>
</evidence>
<dbReference type="EMBL" id="GAPW01003954">
    <property type="protein sequence ID" value="JAC09644.1"/>
    <property type="molecule type" value="mRNA"/>
</dbReference>
<dbReference type="Gene3D" id="1.20.1280.290">
    <property type="match status" value="2"/>
</dbReference>
<feature type="transmembrane region" description="Helical" evidence="12">
    <location>
        <begin position="164"/>
        <end position="185"/>
    </location>
</feature>
<feature type="transmembrane region" description="Helical" evidence="12">
    <location>
        <begin position="133"/>
        <end position="152"/>
    </location>
</feature>
<dbReference type="Pfam" id="PF03083">
    <property type="entry name" value="MtN3_slv"/>
    <property type="match status" value="2"/>
</dbReference>
<evidence type="ECO:0000256" key="6">
    <source>
        <dbReference type="ARBA" id="ARBA00022597"/>
    </source>
</evidence>
<dbReference type="InterPro" id="IPR004316">
    <property type="entry name" value="SWEET_rpt"/>
</dbReference>
<feature type="transmembrane region" description="Helical" evidence="12">
    <location>
        <begin position="46"/>
        <end position="64"/>
    </location>
</feature>
<dbReference type="VEuPathDB" id="VectorBase:AALF017788"/>
<proteinExistence type="evidence at transcript level"/>
<keyword evidence="11 12" id="KW-0472">Membrane</keyword>
<feature type="transmembrane region" description="Helical" evidence="12">
    <location>
        <begin position="15"/>
        <end position="34"/>
    </location>
</feature>
<evidence type="ECO:0000256" key="8">
    <source>
        <dbReference type="ARBA" id="ARBA00022737"/>
    </source>
</evidence>
<keyword evidence="9 12" id="KW-1133">Transmembrane helix</keyword>